<comment type="caution">
    <text evidence="2">The sequence shown here is derived from an EMBL/GenBank/DDBJ whole genome shotgun (WGS) entry which is preliminary data.</text>
</comment>
<sequence>MKQFGRKFMHYFFADPGEYKPAGILSPGHFLLAGMAVFGIYEGLTHTLLLPEAALRSLIRKIIIVLWVLECIKIHFRIRTGSEADYDTWVPLYFCSITLYAGIASGFGRGILQHIGDVFLASGGLIAGICFMLYPSSSLLIYPTFHFLSVHSFIYHGTMTYLGILMNRTGLVDLTWHDLWYYALYVLMFCIIALIINHRRGCNLMFISAPFHGTFLDTVYNILGKSYTVVLCLVQMIVPYVVIMMFKTWTPLLTRPLWYPHL</sequence>
<evidence type="ECO:0000256" key="1">
    <source>
        <dbReference type="SAM" id="Phobius"/>
    </source>
</evidence>
<feature type="transmembrane region" description="Helical" evidence="1">
    <location>
        <begin position="226"/>
        <end position="246"/>
    </location>
</feature>
<feature type="transmembrane region" description="Helical" evidence="1">
    <location>
        <begin position="21"/>
        <end position="41"/>
    </location>
</feature>
<proteinExistence type="predicted"/>
<protein>
    <submittedName>
        <fullName evidence="2">YwaF family protein</fullName>
    </submittedName>
</protein>
<keyword evidence="1" id="KW-1133">Transmembrane helix</keyword>
<evidence type="ECO:0000313" key="2">
    <source>
        <dbReference type="EMBL" id="MDX8419293.1"/>
    </source>
</evidence>
<reference evidence="2 3" key="1">
    <citation type="submission" date="2022-03" db="EMBL/GenBank/DDBJ databases">
        <title>Novel taxa within the pig intestine.</title>
        <authorList>
            <person name="Wylensek D."/>
            <person name="Bishof K."/>
            <person name="Afrizal A."/>
            <person name="Clavel T."/>
        </authorList>
    </citation>
    <scope>NUCLEOTIDE SEQUENCE [LARGE SCALE GENOMIC DNA]</scope>
    <source>
        <strain evidence="2 3">CLA-KB-P133</strain>
    </source>
</reference>
<dbReference type="EMBL" id="JALBUR010000007">
    <property type="protein sequence ID" value="MDX8419293.1"/>
    <property type="molecule type" value="Genomic_DNA"/>
</dbReference>
<name>A0AB35U1L5_9FIRM</name>
<accession>A0AB35U1L5</accession>
<gene>
    <name evidence="2" type="ORF">MOZ60_04195</name>
</gene>
<organism evidence="2 3">
    <name type="scientific">Grylomicrobium aquisgranensis</name>
    <dbReference type="NCBI Taxonomy" id="2926318"/>
    <lineage>
        <taxon>Bacteria</taxon>
        <taxon>Bacillati</taxon>
        <taxon>Bacillota</taxon>
        <taxon>Erysipelotrichia</taxon>
        <taxon>Erysipelotrichales</taxon>
        <taxon>Erysipelotrichaceae</taxon>
        <taxon>Grylomicrobium</taxon>
    </lineage>
</organism>
<feature type="transmembrane region" description="Helical" evidence="1">
    <location>
        <begin position="147"/>
        <end position="167"/>
    </location>
</feature>
<dbReference type="AlphaFoldDB" id="A0AB35U1L5"/>
<evidence type="ECO:0000313" key="3">
    <source>
        <dbReference type="Proteomes" id="UP001286174"/>
    </source>
</evidence>
<keyword evidence="1" id="KW-0812">Transmembrane</keyword>
<keyword evidence="3" id="KW-1185">Reference proteome</keyword>
<feature type="transmembrane region" description="Helical" evidence="1">
    <location>
        <begin position="179"/>
        <end position="196"/>
    </location>
</feature>
<dbReference type="RefSeq" id="WP_370595761.1">
    <property type="nucleotide sequence ID" value="NZ_JALBUR010000007.1"/>
</dbReference>
<feature type="transmembrane region" description="Helical" evidence="1">
    <location>
        <begin position="118"/>
        <end position="135"/>
    </location>
</feature>
<keyword evidence="1" id="KW-0472">Membrane</keyword>
<feature type="transmembrane region" description="Helical" evidence="1">
    <location>
        <begin position="53"/>
        <end position="69"/>
    </location>
</feature>
<dbReference type="Pfam" id="PF14808">
    <property type="entry name" value="TMEM164"/>
    <property type="match status" value="1"/>
</dbReference>
<dbReference type="Proteomes" id="UP001286174">
    <property type="component" value="Unassembled WGS sequence"/>
</dbReference>
<feature type="transmembrane region" description="Helical" evidence="1">
    <location>
        <begin position="90"/>
        <end position="112"/>
    </location>
</feature>